<dbReference type="InterPro" id="IPR026960">
    <property type="entry name" value="RVT-Znf"/>
</dbReference>
<feature type="domain" description="Reverse transcriptase" evidence="1">
    <location>
        <begin position="295"/>
        <end position="589"/>
    </location>
</feature>
<dbReference type="Pfam" id="PF00078">
    <property type="entry name" value="RVT_1"/>
    <property type="match status" value="1"/>
</dbReference>
<dbReference type="SUPFAM" id="SSF56219">
    <property type="entry name" value="DNase I-like"/>
    <property type="match status" value="1"/>
</dbReference>
<dbReference type="PROSITE" id="PS50878">
    <property type="entry name" value="RT_POL"/>
    <property type="match status" value="1"/>
</dbReference>
<dbReference type="AlphaFoldDB" id="A0A2N9GLM1"/>
<dbReference type="PANTHER" id="PTHR46890">
    <property type="entry name" value="NON-LTR RETROLELEMENT REVERSE TRANSCRIPTASE-LIKE PROTEIN-RELATED"/>
    <property type="match status" value="1"/>
</dbReference>
<proteinExistence type="predicted"/>
<dbReference type="EMBL" id="OIVN01002061">
    <property type="protein sequence ID" value="SPD00231.1"/>
    <property type="molecule type" value="Genomic_DNA"/>
</dbReference>
<dbReference type="CDD" id="cd01650">
    <property type="entry name" value="RT_nLTR_like"/>
    <property type="match status" value="1"/>
</dbReference>
<evidence type="ECO:0000313" key="2">
    <source>
        <dbReference type="EMBL" id="SPD00231.1"/>
    </source>
</evidence>
<organism evidence="2">
    <name type="scientific">Fagus sylvatica</name>
    <name type="common">Beechnut</name>
    <dbReference type="NCBI Taxonomy" id="28930"/>
    <lineage>
        <taxon>Eukaryota</taxon>
        <taxon>Viridiplantae</taxon>
        <taxon>Streptophyta</taxon>
        <taxon>Embryophyta</taxon>
        <taxon>Tracheophyta</taxon>
        <taxon>Spermatophyta</taxon>
        <taxon>Magnoliopsida</taxon>
        <taxon>eudicotyledons</taxon>
        <taxon>Gunneridae</taxon>
        <taxon>Pentapetalae</taxon>
        <taxon>rosids</taxon>
        <taxon>fabids</taxon>
        <taxon>Fagales</taxon>
        <taxon>Fagaceae</taxon>
        <taxon>Fagus</taxon>
    </lineage>
</organism>
<dbReference type="InterPro" id="IPR043502">
    <property type="entry name" value="DNA/RNA_pol_sf"/>
</dbReference>
<protein>
    <recommendedName>
        <fullName evidence="1">Reverse transcriptase domain-containing protein</fullName>
    </recommendedName>
</protein>
<dbReference type="InterPro" id="IPR000477">
    <property type="entry name" value="RT_dom"/>
</dbReference>
<dbReference type="SUPFAM" id="SSF56672">
    <property type="entry name" value="DNA/RNA polymerases"/>
    <property type="match status" value="1"/>
</dbReference>
<sequence>MGVSIEGCEIEAMALFTAIERRWRQPGVSRTMASLNCKMKRSQIKNAFKLWKGEVICLQETKLEIGAFGGVLIMWDKRVAEVQDCVKGGDFNIVRFPSEKLREGRLTRAMTNFSNFIAKLGLIDLPLLEGNVRQWWGSYDFQGSLSFVLASKLKVLKEDIKKWNKESFGDVHIKKLELMKELQLLESKENQGLFTRDDRVHRLNTQAELERTLLLDEDLYSERKHWRPVLGGVDFTFLGAEEATHLERPFLEEEVVVALNQISGEKALGPDGFTLAFFHHCWDVVKKKVLDSIKEFYVHEDFERSLNSTFVVLIPKKVRASDVKDFRPISLTGSIYKIISKVLANKLREVLGSLLSPSQNAFIQSRQIQDSVLIANESLDSRVNSGIPGLICKLDLKKAYDHVNWKFLMYLMERCGFGAKWRNWIHFCISSVRFSMLINGTPCGFFPSSKGLRQGDSLSPLLFVLVMEAFSRLMDRVVARGYLEGFSVDNSNASGLKVSHMLFADDTLVFCGATWDQLSHLKGVLLYFEAVSGLRINLGKFEIGCGCGKFGAGAWSLPTYFLSLFAVPASVAHRIEKLQQDFLWGGIGDEFKYHLVNWRTICAPIQQGGLGLRQIVIVGEYGCDRDGWHSKEGRGGHGVCLWKHIQSGWSRFSRYVHYTVGSGDSIWFWEDRWSEEGLLRDVFPAIYQIAVHKQALVSEYLSWHIEDMVWSKGQVDQVRWACTTSGLFEVRSYYRLLNSHSNIDFPWKSSWQSRVPHKVAVFTWLVAQGKILTHDNLRRHRIWVLDWCYMCKRAGESVNYLMIYHEYAQELWSMIFCLFGVSWVMPQTTYDLLHCWGRKGPAYVVWNAIPLCLMWLV</sequence>
<dbReference type="InterPro" id="IPR052343">
    <property type="entry name" value="Retrotransposon-Effector_Assoc"/>
</dbReference>
<dbReference type="InterPro" id="IPR036691">
    <property type="entry name" value="Endo/exonu/phosph_ase_sf"/>
</dbReference>
<gene>
    <name evidence="2" type="ORF">FSB_LOCUS28113</name>
</gene>
<accession>A0A2N9GLM1</accession>
<dbReference type="PANTHER" id="PTHR46890:SF50">
    <property type="entry name" value="RNA-DIRECTED DNA POLYMERASE, EUKARYOTA, REVERSE TRANSCRIPTASE ZINC-BINDING DOMAIN PROTEIN-RELATED"/>
    <property type="match status" value="1"/>
</dbReference>
<reference evidence="2" key="1">
    <citation type="submission" date="2018-02" db="EMBL/GenBank/DDBJ databases">
        <authorList>
            <person name="Cohen D.B."/>
            <person name="Kent A.D."/>
        </authorList>
    </citation>
    <scope>NUCLEOTIDE SEQUENCE</scope>
</reference>
<evidence type="ECO:0000259" key="1">
    <source>
        <dbReference type="PROSITE" id="PS50878"/>
    </source>
</evidence>
<dbReference type="Pfam" id="PF13966">
    <property type="entry name" value="zf-RVT"/>
    <property type="match status" value="1"/>
</dbReference>
<name>A0A2N9GLM1_FAGSY</name>